<evidence type="ECO:0000313" key="2">
    <source>
        <dbReference type="EMBL" id="EJW69891.1"/>
    </source>
</evidence>
<organism evidence="2 3">
    <name type="scientific">Wuchereria bancrofti</name>
    <dbReference type="NCBI Taxonomy" id="6293"/>
    <lineage>
        <taxon>Eukaryota</taxon>
        <taxon>Metazoa</taxon>
        <taxon>Ecdysozoa</taxon>
        <taxon>Nematoda</taxon>
        <taxon>Chromadorea</taxon>
        <taxon>Rhabditida</taxon>
        <taxon>Spirurina</taxon>
        <taxon>Spiruromorpha</taxon>
        <taxon>Filarioidea</taxon>
        <taxon>Onchocercidae</taxon>
        <taxon>Wuchereria</taxon>
    </lineage>
</organism>
<name>J9DKA2_WUCBA</name>
<accession>J9DKA2</accession>
<proteinExistence type="predicted"/>
<gene>
    <name evidence="2" type="ORF">WUBG_19202</name>
</gene>
<reference evidence="3" key="1">
    <citation type="submission" date="2012-08" db="EMBL/GenBank/DDBJ databases">
        <title>The Genome Sequence of Wuchereria bancrofti.</title>
        <authorList>
            <person name="Nutman T.B."/>
            <person name="Fink D.L."/>
            <person name="Russ C."/>
            <person name="Young S."/>
            <person name="Zeng Q."/>
            <person name="Koehrsen M."/>
            <person name="Alvarado L."/>
            <person name="Berlin A."/>
            <person name="Chapman S.B."/>
            <person name="Chen Z."/>
            <person name="Freedman E."/>
            <person name="Gellesch M."/>
            <person name="Goldberg J."/>
            <person name="Griggs A."/>
            <person name="Gujja S."/>
            <person name="Heilman E.R."/>
            <person name="Heiman D."/>
            <person name="Hepburn T."/>
            <person name="Howarth C."/>
            <person name="Jen D."/>
            <person name="Larson L."/>
            <person name="Lewis B."/>
            <person name="Mehta T."/>
            <person name="Park D."/>
            <person name="Pearson M."/>
            <person name="Roberts A."/>
            <person name="Saif S."/>
            <person name="Shea T."/>
            <person name="Shenoy N."/>
            <person name="Sisk P."/>
            <person name="Stolte C."/>
            <person name="Sykes S."/>
            <person name="Walk T."/>
            <person name="White J."/>
            <person name="Yandava C."/>
            <person name="Haas B."/>
            <person name="Henn M.R."/>
            <person name="Nusbaum C."/>
            <person name="Birren B."/>
        </authorList>
    </citation>
    <scope>NUCLEOTIDE SEQUENCE [LARGE SCALE GENOMIC DNA]</scope>
    <source>
        <strain evidence="3">NA</strain>
    </source>
</reference>
<feature type="compositionally biased region" description="Basic and acidic residues" evidence="1">
    <location>
        <begin position="8"/>
        <end position="25"/>
    </location>
</feature>
<feature type="region of interest" description="Disordered" evidence="1">
    <location>
        <begin position="1"/>
        <end position="56"/>
    </location>
</feature>
<dbReference type="EMBL" id="ADBV01025001">
    <property type="protein sequence ID" value="EJW69891.1"/>
    <property type="molecule type" value="Genomic_DNA"/>
</dbReference>
<protein>
    <submittedName>
        <fullName evidence="2">Uncharacterized protein</fullName>
    </submittedName>
</protein>
<evidence type="ECO:0000256" key="1">
    <source>
        <dbReference type="SAM" id="MobiDB-lite"/>
    </source>
</evidence>
<evidence type="ECO:0000313" key="3">
    <source>
        <dbReference type="Proteomes" id="UP000004810"/>
    </source>
</evidence>
<sequence>GNNVIIEADSREKTSSSHSNSKSEKIGQFGSEQTSMPSDSSNEWNLNTDRNENFTV</sequence>
<dbReference type="Proteomes" id="UP000004810">
    <property type="component" value="Unassembled WGS sequence"/>
</dbReference>
<comment type="caution">
    <text evidence="2">The sequence shown here is derived from an EMBL/GenBank/DDBJ whole genome shotgun (WGS) entry which is preliminary data.</text>
</comment>
<dbReference type="AlphaFoldDB" id="J9DKA2"/>
<feature type="non-terminal residue" evidence="2">
    <location>
        <position position="1"/>
    </location>
</feature>
<feature type="compositionally biased region" description="Polar residues" evidence="1">
    <location>
        <begin position="30"/>
        <end position="48"/>
    </location>
</feature>